<evidence type="ECO:0000256" key="5">
    <source>
        <dbReference type="SAM" id="Phobius"/>
    </source>
</evidence>
<comment type="caution">
    <text evidence="6">The sequence shown here is derived from an EMBL/GenBank/DDBJ whole genome shotgun (WGS) entry which is preliminary data.</text>
</comment>
<sequence>MSNYTTFIEESPPPIDNDPEEIGYTSTFWIGLGVSVITNLIQAFALSFQRKSHLLNDLLPRELRRSAYKRPMWLFAFLSFLFANTVGSIFSIGYLPIVILAPIGAMNLVFNAFAANIVLGDPLSKQSILGTAFIALGALLVGFFGVIPEPNHSLSDLIQLYKKSGFIIYFTILETVIAALMLVTHYLEYRCVQIELKEEMEHKKIHGYPLADLKRWIGISYGILSGNVSSQSMLFAKSGIELIIISIASQENQLQYPLTWFLLVMMILTGGLQLFYLNKGLRLCDTMILIPLSFCAFNVSCLFNGLVYYNQWHRFEVWQLVNVIFGVVVTVFGVLLLSWQQEHKSGADEIGTLHSETDRLVAAVDEDGFDGEQIVYAEEDYDDDEDGDQDYALNNSQVNLLVKKKKSKKTKHPADTTVNGSIHL</sequence>
<protein>
    <recommendedName>
        <fullName evidence="8">Magnesium transporter</fullName>
    </recommendedName>
</protein>
<gene>
    <name evidence="6" type="ORF">MUCCIDRAFT_158505</name>
</gene>
<evidence type="ECO:0000313" key="6">
    <source>
        <dbReference type="EMBL" id="OAD08287.1"/>
    </source>
</evidence>
<dbReference type="Gene3D" id="1.10.3730.20">
    <property type="match status" value="1"/>
</dbReference>
<evidence type="ECO:0000256" key="1">
    <source>
        <dbReference type="ARBA" id="ARBA00004141"/>
    </source>
</evidence>
<dbReference type="GO" id="GO:0016020">
    <property type="term" value="C:membrane"/>
    <property type="evidence" value="ECO:0007669"/>
    <property type="project" value="UniProtKB-SubCell"/>
</dbReference>
<organism evidence="6 7">
    <name type="scientific">Mucor lusitanicus CBS 277.49</name>
    <dbReference type="NCBI Taxonomy" id="747725"/>
    <lineage>
        <taxon>Eukaryota</taxon>
        <taxon>Fungi</taxon>
        <taxon>Fungi incertae sedis</taxon>
        <taxon>Mucoromycota</taxon>
        <taxon>Mucoromycotina</taxon>
        <taxon>Mucoromycetes</taxon>
        <taxon>Mucorales</taxon>
        <taxon>Mucorineae</taxon>
        <taxon>Mucoraceae</taxon>
        <taxon>Mucor</taxon>
    </lineage>
</organism>
<comment type="subcellular location">
    <subcellularLocation>
        <location evidence="1">Membrane</location>
        <topology evidence="1">Multi-pass membrane protein</topology>
    </subcellularLocation>
</comment>
<reference evidence="6 7" key="1">
    <citation type="submission" date="2015-06" db="EMBL/GenBank/DDBJ databases">
        <title>Expansion of signal transduction pathways in fungi by whole-genome duplication.</title>
        <authorList>
            <consortium name="DOE Joint Genome Institute"/>
            <person name="Corrochano L.M."/>
            <person name="Kuo A."/>
            <person name="Marcet-Houben M."/>
            <person name="Polaino S."/>
            <person name="Salamov A."/>
            <person name="Villalobos J.M."/>
            <person name="Alvarez M.I."/>
            <person name="Avalos J."/>
            <person name="Benito E.P."/>
            <person name="Benoit I."/>
            <person name="Burger G."/>
            <person name="Camino L.P."/>
            <person name="Canovas D."/>
            <person name="Cerda-Olmedo E."/>
            <person name="Cheng J.-F."/>
            <person name="Dominguez A."/>
            <person name="Elias M."/>
            <person name="Eslava A.P."/>
            <person name="Glaser F."/>
            <person name="Grimwood J."/>
            <person name="Gutierrez G."/>
            <person name="Heitman J."/>
            <person name="Henrissat B."/>
            <person name="Iturriaga E.A."/>
            <person name="Lang B.F."/>
            <person name="Lavin J.L."/>
            <person name="Lee S."/>
            <person name="Li W."/>
            <person name="Lindquist E."/>
            <person name="Lopez-Garcia S."/>
            <person name="Luque E.M."/>
            <person name="Marcos A.T."/>
            <person name="Martin J."/>
            <person name="Mccluskey K."/>
            <person name="Medina H.R."/>
            <person name="Miralles-Duran A."/>
            <person name="Miyazaki A."/>
            <person name="Munoz-Torres E."/>
            <person name="Oguiza J.A."/>
            <person name="Ohm R."/>
            <person name="Olmedo M."/>
            <person name="Orejas M."/>
            <person name="Ortiz-Castellanos L."/>
            <person name="Pisabarro A.G."/>
            <person name="Rodriguez-Romero J."/>
            <person name="Ruiz-Herrera J."/>
            <person name="Ruiz-Vazquez R."/>
            <person name="Sanz C."/>
            <person name="Schackwitz W."/>
            <person name="Schmutz J."/>
            <person name="Shahriari M."/>
            <person name="Shelest E."/>
            <person name="Silva-Franco F."/>
            <person name="Soanes D."/>
            <person name="Syed K."/>
            <person name="Tagua V.G."/>
            <person name="Talbot N.J."/>
            <person name="Thon M."/>
            <person name="De Vries R.P."/>
            <person name="Wiebenga A."/>
            <person name="Yadav J.S."/>
            <person name="Braun E.L."/>
            <person name="Baker S."/>
            <person name="Garre V."/>
            <person name="Horwitz B."/>
            <person name="Torres-Martinez S."/>
            <person name="Idnurm A."/>
            <person name="Herrera-Estrella A."/>
            <person name="Gabaldon T."/>
            <person name="Grigoriev I.V."/>
        </authorList>
    </citation>
    <scope>NUCLEOTIDE SEQUENCE [LARGE SCALE GENOMIC DNA]</scope>
    <source>
        <strain evidence="6 7">CBS 277.49</strain>
    </source>
</reference>
<dbReference type="Pfam" id="PF05653">
    <property type="entry name" value="Mg_trans_NIPA"/>
    <property type="match status" value="2"/>
</dbReference>
<dbReference type="GO" id="GO:0015095">
    <property type="term" value="F:magnesium ion transmembrane transporter activity"/>
    <property type="evidence" value="ECO:0007669"/>
    <property type="project" value="InterPro"/>
</dbReference>
<evidence type="ECO:0008006" key="8">
    <source>
        <dbReference type="Google" id="ProtNLM"/>
    </source>
</evidence>
<evidence type="ECO:0000313" key="7">
    <source>
        <dbReference type="Proteomes" id="UP000077051"/>
    </source>
</evidence>
<evidence type="ECO:0000256" key="2">
    <source>
        <dbReference type="ARBA" id="ARBA00022692"/>
    </source>
</evidence>
<feature type="transmembrane region" description="Helical" evidence="5">
    <location>
        <begin position="73"/>
        <end position="93"/>
    </location>
</feature>
<dbReference type="OrthoDB" id="2504919at2759"/>
<feature type="transmembrane region" description="Helical" evidence="5">
    <location>
        <begin position="99"/>
        <end position="119"/>
    </location>
</feature>
<dbReference type="EMBL" id="AMYB01000001">
    <property type="protein sequence ID" value="OAD08287.1"/>
    <property type="molecule type" value="Genomic_DNA"/>
</dbReference>
<proteinExistence type="predicted"/>
<feature type="transmembrane region" description="Helical" evidence="5">
    <location>
        <begin position="258"/>
        <end position="276"/>
    </location>
</feature>
<accession>A0A162ZWS1</accession>
<evidence type="ECO:0000256" key="3">
    <source>
        <dbReference type="ARBA" id="ARBA00022989"/>
    </source>
</evidence>
<feature type="transmembrane region" description="Helical" evidence="5">
    <location>
        <begin position="288"/>
        <end position="308"/>
    </location>
</feature>
<dbReference type="AlphaFoldDB" id="A0A162ZWS1"/>
<keyword evidence="4 5" id="KW-0472">Membrane</keyword>
<dbReference type="InterPro" id="IPR037185">
    <property type="entry name" value="EmrE-like"/>
</dbReference>
<keyword evidence="3 5" id="KW-1133">Transmembrane helix</keyword>
<evidence type="ECO:0000256" key="4">
    <source>
        <dbReference type="ARBA" id="ARBA00023136"/>
    </source>
</evidence>
<feature type="transmembrane region" description="Helical" evidence="5">
    <location>
        <begin position="167"/>
        <end position="187"/>
    </location>
</feature>
<feature type="transmembrane region" description="Helical" evidence="5">
    <location>
        <begin position="128"/>
        <end position="147"/>
    </location>
</feature>
<name>A0A162ZWS1_MUCCL</name>
<keyword evidence="2 5" id="KW-0812">Transmembrane</keyword>
<feature type="transmembrane region" description="Helical" evidence="5">
    <location>
        <begin position="320"/>
        <end position="339"/>
    </location>
</feature>
<dbReference type="SUPFAM" id="SSF103481">
    <property type="entry name" value="Multidrug resistance efflux transporter EmrE"/>
    <property type="match status" value="1"/>
</dbReference>
<dbReference type="InterPro" id="IPR008521">
    <property type="entry name" value="Mg_trans_NIPA"/>
</dbReference>
<dbReference type="PANTHER" id="PTHR12570:SF86">
    <property type="entry name" value="ADR321CP"/>
    <property type="match status" value="1"/>
</dbReference>
<dbReference type="Proteomes" id="UP000077051">
    <property type="component" value="Unassembled WGS sequence"/>
</dbReference>
<feature type="transmembrane region" description="Helical" evidence="5">
    <location>
        <begin position="28"/>
        <end position="48"/>
    </location>
</feature>
<dbReference type="VEuPathDB" id="FungiDB:MUCCIDRAFT_158505"/>
<keyword evidence="7" id="KW-1185">Reference proteome</keyword>
<dbReference type="PANTHER" id="PTHR12570">
    <property type="match status" value="1"/>
</dbReference>